<name>F4A2F4_MAHA5</name>
<reference evidence="3" key="1">
    <citation type="submission" date="2010-11" db="EMBL/GenBank/DDBJ databases">
        <title>The complete genome of Mahella australiensis DSM 15567.</title>
        <authorList>
            <consortium name="US DOE Joint Genome Institute (JGI-PGF)"/>
            <person name="Lucas S."/>
            <person name="Copeland A."/>
            <person name="Lapidus A."/>
            <person name="Bruce D."/>
            <person name="Goodwin L."/>
            <person name="Pitluck S."/>
            <person name="Kyrpides N."/>
            <person name="Mavromatis K."/>
            <person name="Pagani I."/>
            <person name="Ivanova N."/>
            <person name="Teshima H."/>
            <person name="Brettin T."/>
            <person name="Detter J.C."/>
            <person name="Han C."/>
            <person name="Tapia R."/>
            <person name="Land M."/>
            <person name="Hauser L."/>
            <person name="Markowitz V."/>
            <person name="Cheng J.-F."/>
            <person name="Hugenholtz P."/>
            <person name="Woyke T."/>
            <person name="Wu D."/>
            <person name="Spring S."/>
            <person name="Pukall R."/>
            <person name="Steenblock K."/>
            <person name="Schneider S."/>
            <person name="Klenk H.-P."/>
            <person name="Eisen J.A."/>
        </authorList>
    </citation>
    <scope>NUCLEOTIDE SEQUENCE [LARGE SCALE GENOMIC DNA]</scope>
    <source>
        <strain evidence="3">DSM 15567 / CIP 107919 / 50-1 BON</strain>
    </source>
</reference>
<feature type="domain" description="ThiD2" evidence="1">
    <location>
        <begin position="10"/>
        <end position="134"/>
    </location>
</feature>
<accession>F4A2F4</accession>
<sequence length="144" mass="16754">MNIIEQLILRVIDANINRLREGLRVSEDICRFALNDETLSQQLKALRHQVKQASDLIAPYPQLLHARDVQSDVGAATPNKDEDQRDNIQRILAANMKRTQECCRVLEEFAKLYSNEAASTFKTMRYNLYALEKNIYDIMEERKI</sequence>
<dbReference type="Pfam" id="PF17792">
    <property type="entry name" value="ThiD2"/>
    <property type="match status" value="1"/>
</dbReference>
<gene>
    <name evidence="2" type="ordered locus">Mahau_2044</name>
</gene>
<dbReference type="Proteomes" id="UP000008457">
    <property type="component" value="Chromosome"/>
</dbReference>
<dbReference type="eggNOG" id="COG0352">
    <property type="taxonomic scope" value="Bacteria"/>
</dbReference>
<dbReference type="RefSeq" id="WP_013781648.1">
    <property type="nucleotide sequence ID" value="NC_015520.1"/>
</dbReference>
<dbReference type="AlphaFoldDB" id="F4A2F4"/>
<protein>
    <recommendedName>
        <fullName evidence="1">ThiD2 domain-containing protein</fullName>
    </recommendedName>
</protein>
<dbReference type="STRING" id="697281.Mahau_2044"/>
<dbReference type="OrthoDB" id="9812206at2"/>
<keyword evidence="3" id="KW-1185">Reference proteome</keyword>
<evidence type="ECO:0000313" key="2">
    <source>
        <dbReference type="EMBL" id="AEE97220.1"/>
    </source>
</evidence>
<dbReference type="HOGENOM" id="CLU_1884736_0_0_9"/>
<evidence type="ECO:0000313" key="3">
    <source>
        <dbReference type="Proteomes" id="UP000008457"/>
    </source>
</evidence>
<dbReference type="KEGG" id="mas:Mahau_2044"/>
<reference evidence="2 3" key="2">
    <citation type="journal article" date="2011" name="Stand. Genomic Sci.">
        <title>Complete genome sequence of Mahella australiensis type strain (50-1 BON).</title>
        <authorList>
            <person name="Sikorski J."/>
            <person name="Teshima H."/>
            <person name="Nolan M."/>
            <person name="Lucas S."/>
            <person name="Hammon N."/>
            <person name="Deshpande S."/>
            <person name="Cheng J.F."/>
            <person name="Pitluck S."/>
            <person name="Liolios K."/>
            <person name="Pagani I."/>
            <person name="Ivanova N."/>
            <person name="Huntemann M."/>
            <person name="Mavromatis K."/>
            <person name="Ovchinikova G."/>
            <person name="Pati A."/>
            <person name="Tapia R."/>
            <person name="Han C."/>
            <person name="Goodwin L."/>
            <person name="Chen A."/>
            <person name="Palaniappan K."/>
            <person name="Land M."/>
            <person name="Hauser L."/>
            <person name="Ngatchou-Djao O.D."/>
            <person name="Rohde M."/>
            <person name="Pukall R."/>
            <person name="Spring S."/>
            <person name="Abt B."/>
            <person name="Goker M."/>
            <person name="Detter J.C."/>
            <person name="Woyke T."/>
            <person name="Bristow J."/>
            <person name="Markowitz V."/>
            <person name="Hugenholtz P."/>
            <person name="Eisen J.A."/>
            <person name="Kyrpides N.C."/>
            <person name="Klenk H.P."/>
            <person name="Lapidus A."/>
        </authorList>
    </citation>
    <scope>NUCLEOTIDE SEQUENCE [LARGE SCALE GENOMIC DNA]</scope>
    <source>
        <strain evidence="3">DSM 15567 / CIP 107919 / 50-1 BON</strain>
    </source>
</reference>
<evidence type="ECO:0000259" key="1">
    <source>
        <dbReference type="Pfam" id="PF17792"/>
    </source>
</evidence>
<dbReference type="EMBL" id="CP002360">
    <property type="protein sequence ID" value="AEE97220.1"/>
    <property type="molecule type" value="Genomic_DNA"/>
</dbReference>
<dbReference type="InterPro" id="IPR041397">
    <property type="entry name" value="ThiD2"/>
</dbReference>
<organism evidence="2 3">
    <name type="scientific">Mahella australiensis (strain DSM 15567 / CIP 107919 / 50-1 BON)</name>
    <dbReference type="NCBI Taxonomy" id="697281"/>
    <lineage>
        <taxon>Bacteria</taxon>
        <taxon>Bacillati</taxon>
        <taxon>Bacillota</taxon>
        <taxon>Clostridia</taxon>
        <taxon>Thermoanaerobacterales</taxon>
        <taxon>Thermoanaerobacterales Family IV. Incertae Sedis</taxon>
        <taxon>Mahella</taxon>
    </lineage>
</organism>
<proteinExistence type="predicted"/>